<dbReference type="AlphaFoldDB" id="Q9GMS7"/>
<evidence type="ECO:0000256" key="1">
    <source>
        <dbReference type="SAM" id="Phobius"/>
    </source>
</evidence>
<evidence type="ECO:0000313" key="2">
    <source>
        <dbReference type="EMBL" id="BAB12267.1"/>
    </source>
</evidence>
<feature type="transmembrane region" description="Helical" evidence="1">
    <location>
        <begin position="32"/>
        <end position="55"/>
    </location>
</feature>
<dbReference type="EMBL" id="AB047841">
    <property type="protein sequence ID" value="BAB12267.1"/>
    <property type="molecule type" value="mRNA"/>
</dbReference>
<name>Q9GMS7_MACFA</name>
<keyword evidence="1" id="KW-1133">Transmembrane helix</keyword>
<keyword evidence="1" id="KW-0472">Membrane</keyword>
<proteinExistence type="evidence at transcript level"/>
<sequence>MTSIRRSQNCSGIMYLRLCKSSFLKYIFRQEIFMDGSGCLSISYTTLCFGLFLFFNPLNTHFKLNCSPLWKKCIPKFTNLDSAYVDPV</sequence>
<keyword evidence="1" id="KW-0812">Transmembrane</keyword>
<protein>
    <submittedName>
        <fullName evidence="2">Uncharacterized protein</fullName>
    </submittedName>
</protein>
<organism evidence="2">
    <name type="scientific">Macaca fascicularis</name>
    <name type="common">Crab-eating macaque</name>
    <name type="synonym">Cynomolgus monkey</name>
    <dbReference type="NCBI Taxonomy" id="9541"/>
    <lineage>
        <taxon>Eukaryota</taxon>
        <taxon>Metazoa</taxon>
        <taxon>Chordata</taxon>
        <taxon>Craniata</taxon>
        <taxon>Vertebrata</taxon>
        <taxon>Euteleostomi</taxon>
        <taxon>Mammalia</taxon>
        <taxon>Eutheria</taxon>
        <taxon>Euarchontoglires</taxon>
        <taxon>Primates</taxon>
        <taxon>Haplorrhini</taxon>
        <taxon>Catarrhini</taxon>
        <taxon>Cercopithecidae</taxon>
        <taxon>Cercopithecinae</taxon>
        <taxon>Macaca</taxon>
    </lineage>
</organism>
<accession>Q9GMS7</accession>
<reference evidence="2" key="1">
    <citation type="submission" date="2000-08" db="EMBL/GenBank/DDBJ databases">
        <title>Isolation of full-length cDNA clones from macaque brain cDNA libraries.</title>
        <authorList>
            <person name="Osada N."/>
            <person name="Hida M."/>
            <person name="Kusuda J."/>
            <person name="Tanuma R."/>
            <person name="Iseki K."/>
            <person name="Hirai M."/>
            <person name="Terao K."/>
            <person name="Suzuki Y."/>
            <person name="Sugano S."/>
            <person name="Hashimoto K."/>
        </authorList>
    </citation>
    <scope>NUCLEOTIDE SEQUENCE</scope>
    <source>
        <tissue evidence="2">Cerebellum cortex</tissue>
    </source>
</reference>